<sequence>MFAKHCVRTLMVALLVCGGTACGPDSGTSTQKSSTCARYFTFEGREYRDVGDFPVEAGRHVGTAVQPTCDQHGADREKRGPDKAAYEVKGVSADVAIAVGDGPDDVEIFVSYDGTELPPEVQTLEDASR</sequence>
<dbReference type="PROSITE" id="PS51257">
    <property type="entry name" value="PROKAR_LIPOPROTEIN"/>
    <property type="match status" value="1"/>
</dbReference>
<proteinExistence type="predicted"/>
<dbReference type="CDD" id="cd01427">
    <property type="entry name" value="HAD_like"/>
    <property type="match status" value="1"/>
</dbReference>
<keyword evidence="1" id="KW-0732">Signal</keyword>
<dbReference type="Proteomes" id="UP000064183">
    <property type="component" value="Chromosome"/>
</dbReference>
<dbReference type="EMBL" id="CP013738">
    <property type="protein sequence ID" value="ALU92448.1"/>
    <property type="molecule type" value="Genomic_DNA"/>
</dbReference>
<feature type="signal peptide" evidence="1">
    <location>
        <begin position="1"/>
        <end position="21"/>
    </location>
</feature>
<evidence type="ECO:0000313" key="3">
    <source>
        <dbReference type="Proteomes" id="UP000064183"/>
    </source>
</evidence>
<dbReference type="Pfam" id="PF19797">
    <property type="entry name" value="DUF6281"/>
    <property type="match status" value="1"/>
</dbReference>
<protein>
    <submittedName>
        <fullName evidence="2">Uncharacterized protein</fullName>
    </submittedName>
</protein>
<dbReference type="RefSeq" id="WP_010062567.1">
    <property type="nucleotide sequence ID" value="NZ_CP013738.1"/>
</dbReference>
<evidence type="ECO:0000313" key="2">
    <source>
        <dbReference type="EMBL" id="ALU92448.1"/>
    </source>
</evidence>
<gene>
    <name evidence="2" type="ORF">WQO_03210</name>
</gene>
<accession>A0A0U2SQD2</accession>
<evidence type="ECO:0000256" key="1">
    <source>
        <dbReference type="SAM" id="SignalP"/>
    </source>
</evidence>
<dbReference type="InterPro" id="IPR046248">
    <property type="entry name" value="DUF6281"/>
</dbReference>
<reference evidence="2 3" key="1">
    <citation type="journal article" date="2012" name="J. Bacteriol.">
        <title>Draft genome sequence of Streptomyces globisporus C-1027, which produces an antitumor antibiotic consisting of a nine-membered enediyne with a chromoprotein.</title>
        <authorList>
            <person name="Wang L."/>
            <person name="Wang S."/>
            <person name="He Q."/>
            <person name="Yu T."/>
            <person name="Li Q."/>
            <person name="Hong B."/>
        </authorList>
    </citation>
    <scope>NUCLEOTIDE SEQUENCE [LARGE SCALE GENOMIC DNA]</scope>
    <source>
        <strain evidence="2 3">C-1027</strain>
    </source>
</reference>
<organism evidence="2 3">
    <name type="scientific">Streptomyces globisporus C-1027</name>
    <dbReference type="NCBI Taxonomy" id="1172567"/>
    <lineage>
        <taxon>Bacteria</taxon>
        <taxon>Bacillati</taxon>
        <taxon>Actinomycetota</taxon>
        <taxon>Actinomycetes</taxon>
        <taxon>Kitasatosporales</taxon>
        <taxon>Streptomycetaceae</taxon>
        <taxon>Streptomyces</taxon>
    </lineage>
</organism>
<name>A0A0U2SQD2_STRGL</name>
<dbReference type="AlphaFoldDB" id="A0A0U2SQD2"/>
<dbReference type="KEGG" id="sgb:WQO_03210"/>
<feature type="chain" id="PRO_5039559756" evidence="1">
    <location>
        <begin position="22"/>
        <end position="129"/>
    </location>
</feature>
<dbReference type="GeneID" id="27781304"/>